<dbReference type="PROSITE" id="PS51462">
    <property type="entry name" value="NUDIX"/>
    <property type="match status" value="1"/>
</dbReference>
<protein>
    <recommendedName>
        <fullName evidence="2">Nudix hydrolase domain-containing protein</fullName>
    </recommendedName>
</protein>
<evidence type="ECO:0000259" key="2">
    <source>
        <dbReference type="PROSITE" id="PS51462"/>
    </source>
</evidence>
<dbReference type="InterPro" id="IPR020084">
    <property type="entry name" value="NUDIX_hydrolase_CS"/>
</dbReference>
<evidence type="ECO:0000313" key="4">
    <source>
        <dbReference type="Proteomes" id="UP000177750"/>
    </source>
</evidence>
<dbReference type="EMBL" id="MGEU01000046">
    <property type="protein sequence ID" value="OGL90028.1"/>
    <property type="molecule type" value="Genomic_DNA"/>
</dbReference>
<reference evidence="3 4" key="1">
    <citation type="journal article" date="2016" name="Nat. Commun.">
        <title>Thousands of microbial genomes shed light on interconnected biogeochemical processes in an aquifer system.</title>
        <authorList>
            <person name="Anantharaman K."/>
            <person name="Brown C.T."/>
            <person name="Hug L.A."/>
            <person name="Sharon I."/>
            <person name="Castelle C.J."/>
            <person name="Probst A.J."/>
            <person name="Thomas B.C."/>
            <person name="Singh A."/>
            <person name="Wilkins M.J."/>
            <person name="Karaoz U."/>
            <person name="Brodie E.L."/>
            <person name="Williams K.H."/>
            <person name="Hubbard S.S."/>
            <person name="Banfield J.F."/>
        </authorList>
    </citation>
    <scope>NUCLEOTIDE SEQUENCE [LARGE SCALE GENOMIC DNA]</scope>
</reference>
<dbReference type="SUPFAM" id="SSF55811">
    <property type="entry name" value="Nudix"/>
    <property type="match status" value="1"/>
</dbReference>
<sequence>MGKPPKGVGPYPDTWHIPGGGVELGKESLIEALRREVKEETNIEITDIIPIGFSEDREPNKHGEMTHYIFLNFKARYASGNSTAASDMSKLQWVPLHELKNLSLTRPSVPLFKRLGYLQR</sequence>
<keyword evidence="1" id="KW-0378">Hydrolase</keyword>
<evidence type="ECO:0000313" key="3">
    <source>
        <dbReference type="EMBL" id="OGL90028.1"/>
    </source>
</evidence>
<dbReference type="PROSITE" id="PS00893">
    <property type="entry name" value="NUDIX_BOX"/>
    <property type="match status" value="1"/>
</dbReference>
<proteinExistence type="predicted"/>
<comment type="caution">
    <text evidence="3">The sequence shown here is derived from an EMBL/GenBank/DDBJ whole genome shotgun (WGS) entry which is preliminary data.</text>
</comment>
<dbReference type="PANTHER" id="PTHR43736:SF1">
    <property type="entry name" value="DIHYDRONEOPTERIN TRIPHOSPHATE DIPHOSPHATASE"/>
    <property type="match status" value="1"/>
</dbReference>
<dbReference type="Gene3D" id="3.90.79.10">
    <property type="entry name" value="Nucleoside Triphosphate Pyrophosphohydrolase"/>
    <property type="match status" value="1"/>
</dbReference>
<dbReference type="Proteomes" id="UP000177750">
    <property type="component" value="Unassembled WGS sequence"/>
</dbReference>
<dbReference type="Pfam" id="PF00293">
    <property type="entry name" value="NUDIX"/>
    <property type="match status" value="1"/>
</dbReference>
<dbReference type="InterPro" id="IPR000086">
    <property type="entry name" value="NUDIX_hydrolase_dom"/>
</dbReference>
<dbReference type="InterPro" id="IPR015797">
    <property type="entry name" value="NUDIX_hydrolase-like_dom_sf"/>
</dbReference>
<accession>A0A1F7VIP6</accession>
<organism evidence="3 4">
    <name type="scientific">Candidatus Uhrbacteria bacterium RIFCSPLOWO2_02_FULL_54_37</name>
    <dbReference type="NCBI Taxonomy" id="1802412"/>
    <lineage>
        <taxon>Bacteria</taxon>
        <taxon>Candidatus Uhriibacteriota</taxon>
    </lineage>
</organism>
<dbReference type="PANTHER" id="PTHR43736">
    <property type="entry name" value="ADP-RIBOSE PYROPHOSPHATASE"/>
    <property type="match status" value="1"/>
</dbReference>
<evidence type="ECO:0000256" key="1">
    <source>
        <dbReference type="ARBA" id="ARBA00022801"/>
    </source>
</evidence>
<dbReference type="AlphaFoldDB" id="A0A1F7VIP6"/>
<name>A0A1F7VIP6_9BACT</name>
<feature type="domain" description="Nudix hydrolase" evidence="2">
    <location>
        <begin position="1"/>
        <end position="118"/>
    </location>
</feature>
<dbReference type="GO" id="GO:0016787">
    <property type="term" value="F:hydrolase activity"/>
    <property type="evidence" value="ECO:0007669"/>
    <property type="project" value="UniProtKB-KW"/>
</dbReference>
<gene>
    <name evidence="3" type="ORF">A3J36_03365</name>
</gene>